<feature type="coiled-coil region" evidence="9">
    <location>
        <begin position="506"/>
        <end position="540"/>
    </location>
</feature>
<feature type="domain" description="COQ9 C-terminal" evidence="10">
    <location>
        <begin position="735"/>
        <end position="804"/>
    </location>
</feature>
<reference evidence="12" key="1">
    <citation type="submission" date="2021-04" db="EMBL/GenBank/DDBJ databases">
        <authorList>
            <person name="Chebbi M.A.C M."/>
        </authorList>
    </citation>
    <scope>NUCLEOTIDE SEQUENCE</scope>
</reference>
<dbReference type="InterPro" id="IPR012762">
    <property type="entry name" value="Ubiq_biosynth_COQ9"/>
</dbReference>
<dbReference type="FunFam" id="1.10.357.10:FF:000004">
    <property type="entry name" value="Ubiquinone biosynthesis protein COQ9, mitochondrial"/>
    <property type="match status" value="1"/>
</dbReference>
<evidence type="ECO:0000256" key="7">
    <source>
        <dbReference type="ARBA" id="ARBA00023128"/>
    </source>
</evidence>
<comment type="subcellular location">
    <subcellularLocation>
        <location evidence="1">Mitochondrion</location>
    </subcellularLocation>
</comment>
<keyword evidence="9" id="KW-0175">Coiled coil</keyword>
<dbReference type="InterPro" id="IPR048674">
    <property type="entry name" value="COQ9_HTH"/>
</dbReference>
<dbReference type="GO" id="GO:0008289">
    <property type="term" value="F:lipid binding"/>
    <property type="evidence" value="ECO:0007669"/>
    <property type="project" value="UniProtKB-KW"/>
</dbReference>
<evidence type="ECO:0000313" key="12">
    <source>
        <dbReference type="EMBL" id="CAG5090527.1"/>
    </source>
</evidence>
<dbReference type="Pfam" id="PF08511">
    <property type="entry name" value="COQ9"/>
    <property type="match status" value="1"/>
</dbReference>
<evidence type="ECO:0000256" key="5">
    <source>
        <dbReference type="ARBA" id="ARBA00022946"/>
    </source>
</evidence>
<comment type="pathway">
    <text evidence="2">Cofactor biosynthesis; ubiquinone biosynthesis.</text>
</comment>
<dbReference type="PANTHER" id="PTHR15430">
    <property type="entry name" value="GLOMULIN"/>
    <property type="match status" value="1"/>
</dbReference>
<keyword evidence="4" id="KW-0831">Ubiquinone biosynthesis</keyword>
<comment type="similarity">
    <text evidence="3">Belongs to the COQ9 family.</text>
</comment>
<dbReference type="InterPro" id="IPR013718">
    <property type="entry name" value="COQ9_C"/>
</dbReference>
<evidence type="ECO:0000256" key="1">
    <source>
        <dbReference type="ARBA" id="ARBA00004173"/>
    </source>
</evidence>
<evidence type="ECO:0000256" key="6">
    <source>
        <dbReference type="ARBA" id="ARBA00023121"/>
    </source>
</evidence>
<dbReference type="UniPathway" id="UPA00232"/>
<dbReference type="Pfam" id="PF21392">
    <property type="entry name" value="COQ9_N"/>
    <property type="match status" value="1"/>
</dbReference>
<dbReference type="GO" id="GO:0005739">
    <property type="term" value="C:mitochondrion"/>
    <property type="evidence" value="ECO:0007669"/>
    <property type="project" value="UniProtKB-SubCell"/>
</dbReference>
<dbReference type="EMBL" id="CAJNRD030001119">
    <property type="protein sequence ID" value="CAG5090527.1"/>
    <property type="molecule type" value="Genomic_DNA"/>
</dbReference>
<accession>A0A8J2HAF9</accession>
<evidence type="ECO:0000259" key="11">
    <source>
        <dbReference type="Pfam" id="PF21392"/>
    </source>
</evidence>
<evidence type="ECO:0000256" key="8">
    <source>
        <dbReference type="ARBA" id="ARBA00058104"/>
    </source>
</evidence>
<dbReference type="NCBIfam" id="TIGR02396">
    <property type="entry name" value="diverge_rpsU"/>
    <property type="match status" value="1"/>
</dbReference>
<dbReference type="AlphaFoldDB" id="A0A8J2HAF9"/>
<evidence type="ECO:0000256" key="2">
    <source>
        <dbReference type="ARBA" id="ARBA00004749"/>
    </source>
</evidence>
<keyword evidence="7" id="KW-0496">Mitochondrion</keyword>
<keyword evidence="13" id="KW-1185">Reference proteome</keyword>
<gene>
    <name evidence="12" type="ORF">HICCMSTLAB_LOCUS5667</name>
</gene>
<keyword evidence="6" id="KW-0446">Lipid-binding</keyword>
<evidence type="ECO:0000313" key="13">
    <source>
        <dbReference type="Proteomes" id="UP000786811"/>
    </source>
</evidence>
<evidence type="ECO:0000256" key="9">
    <source>
        <dbReference type="SAM" id="Coils"/>
    </source>
</evidence>
<dbReference type="Proteomes" id="UP000786811">
    <property type="component" value="Unassembled WGS sequence"/>
</dbReference>
<dbReference type="OrthoDB" id="619536at2759"/>
<name>A0A8J2HAF9_COTCN</name>
<comment type="function">
    <text evidence="8">Membrane-associated protein that warps the membrane surface to access and bind aromatic isoprenes with high specificity, including ubiquinone (CoQ) isoprene intermediates and presents them directly to COQ7, therefore facilitating the COQ7-mediated hydroxylase step. Participates in the biosynthesis of coenzyme Q, also named ubiquinone, an essential lipid-soluble electron transporter for aerobic cellular respiration.</text>
</comment>
<evidence type="ECO:0000259" key="10">
    <source>
        <dbReference type="Pfam" id="PF08511"/>
    </source>
</evidence>
<organism evidence="12 13">
    <name type="scientific">Cotesia congregata</name>
    <name type="common">Parasitoid wasp</name>
    <name type="synonym">Apanteles congregatus</name>
    <dbReference type="NCBI Taxonomy" id="51543"/>
    <lineage>
        <taxon>Eukaryota</taxon>
        <taxon>Metazoa</taxon>
        <taxon>Ecdysozoa</taxon>
        <taxon>Arthropoda</taxon>
        <taxon>Hexapoda</taxon>
        <taxon>Insecta</taxon>
        <taxon>Pterygota</taxon>
        <taxon>Neoptera</taxon>
        <taxon>Endopterygota</taxon>
        <taxon>Hymenoptera</taxon>
        <taxon>Apocrita</taxon>
        <taxon>Ichneumonoidea</taxon>
        <taxon>Braconidae</taxon>
        <taxon>Microgastrinae</taxon>
        <taxon>Cotesia</taxon>
    </lineage>
</organism>
<feature type="domain" description="Ubiquinone biosynthesis protein COQ9 HTH" evidence="11">
    <location>
        <begin position="617"/>
        <end position="647"/>
    </location>
</feature>
<dbReference type="Pfam" id="PF08568">
    <property type="entry name" value="Kinetochor_Ybp2"/>
    <property type="match status" value="1"/>
</dbReference>
<evidence type="ECO:0000256" key="4">
    <source>
        <dbReference type="ARBA" id="ARBA00022688"/>
    </source>
</evidence>
<dbReference type="GO" id="GO:0006744">
    <property type="term" value="P:ubiquinone biosynthetic process"/>
    <property type="evidence" value="ECO:0007669"/>
    <property type="project" value="UniProtKB-UniPathway"/>
</dbReference>
<protein>
    <submittedName>
        <fullName evidence="12">Mitochondrial (Drosophila melanogaster)</fullName>
    </submittedName>
</protein>
<dbReference type="InterPro" id="IPR019516">
    <property type="entry name" value="Glomulin/ALF4"/>
</dbReference>
<comment type="caution">
    <text evidence="12">The sequence shown here is derived from an EMBL/GenBank/DDBJ whole genome shotgun (WGS) entry which is preliminary data.</text>
</comment>
<dbReference type="PANTHER" id="PTHR15430:SF1">
    <property type="entry name" value="GLOMULIN"/>
    <property type="match status" value="1"/>
</dbReference>
<proteinExistence type="inferred from homology"/>
<evidence type="ECO:0000256" key="3">
    <source>
        <dbReference type="ARBA" id="ARBA00010766"/>
    </source>
</evidence>
<keyword evidence="5" id="KW-0809">Transit peptide</keyword>
<dbReference type="GO" id="GO:0055105">
    <property type="term" value="F:ubiquitin-protein transferase inhibitor activity"/>
    <property type="evidence" value="ECO:0007669"/>
    <property type="project" value="TreeGrafter"/>
</dbReference>
<sequence length="845" mass="97339">MDENDENLVVNNSVKQIRKFLNNKKCQEAIGHLLEISKSEVLDQCSWELVPAVVEFLNENNYLSNRDVFNTCEKILEIVADNCNANETVLLFLEQVEDLENDIRFCGLLKPLAKSLDKANLDKVIEWVVSTIIAYCENLPSPDNVKLEEFNDNGFKEDKDPVSERLTSTYQSILSFSEHVINRIISLKSNHIKLSMQLLNLYLSLFGKSFSNLNINKGEAYCMFESSIIQMSRLTGDLLKFLKFIEERNNEQITKNIEERKIDLDNIQSLENQLFQVEINDLAYANFYFILMTSEKLNYLIPKVYHPHYLMNILFYLGNCLLKQPEYILVSKGLKLIDNTLKKIDIESISYKSTELTIHHDLLSSLSQIMIFCDSVPERKMALNIFRQHIKLFSMKGRYLLIIHLYETSKNSGLRALIISILKELIITSLDTKLPCEYFIGDKLAAILQRICKLPNESKSDLVEISDEIITTLNLLRFLILRDKNNITNIWTVLKSIEINYLEPLRKGIELSRAHWEMKIRDLENEKKMLGNQKDEILTDINVMVGGENLPKMPVEETIKFCRSALNTLDMIECILTRINECTRSLWTSRLLLASHLPVVEGSKKDGFKFESEEEYEKNIKIKILSASLPFVNEYGWSRQTISAGAEAIGYPGVAHGMFPKGGIELIQYFYANCNAELNKILKSEALAIEENPAKKKKPPEVFVKEALEKRLKMMIPYKSTWPQAITLMTLPPNVPNALANILTLIDDICYYAGDRSVDFNWYTRRIVLAGIYKTTELFLLQDSSENNQQTWEFLERRIQDAYQIYSLLNVASDLPPPDRVINRATEATTAVFVTKFLEDCPKEK</sequence>
<dbReference type="Gene3D" id="1.10.357.10">
    <property type="entry name" value="Tetracycline Repressor, domain 2"/>
    <property type="match status" value="1"/>
</dbReference>
<dbReference type="InterPro" id="IPR013877">
    <property type="entry name" value="YAP-bd/ALF4/Glomulin"/>
</dbReference>